<name>A0AAW1PSQ4_9CHLO</name>
<proteinExistence type="predicted"/>
<protein>
    <submittedName>
        <fullName evidence="1">Uncharacterized protein</fullName>
    </submittedName>
</protein>
<dbReference type="Proteomes" id="UP001489004">
    <property type="component" value="Unassembled WGS sequence"/>
</dbReference>
<dbReference type="AlphaFoldDB" id="A0AAW1PSQ4"/>
<dbReference type="EMBL" id="JALJOR010000009">
    <property type="protein sequence ID" value="KAK9811847.1"/>
    <property type="molecule type" value="Genomic_DNA"/>
</dbReference>
<keyword evidence="2" id="KW-1185">Reference proteome</keyword>
<reference evidence="1 2" key="1">
    <citation type="journal article" date="2024" name="Nat. Commun.">
        <title>Phylogenomics reveals the evolutionary origins of lichenization in chlorophyte algae.</title>
        <authorList>
            <person name="Puginier C."/>
            <person name="Libourel C."/>
            <person name="Otte J."/>
            <person name="Skaloud P."/>
            <person name="Haon M."/>
            <person name="Grisel S."/>
            <person name="Petersen M."/>
            <person name="Berrin J.G."/>
            <person name="Delaux P.M."/>
            <person name="Dal Grande F."/>
            <person name="Keller J."/>
        </authorList>
    </citation>
    <scope>NUCLEOTIDE SEQUENCE [LARGE SCALE GENOMIC DNA]</scope>
    <source>
        <strain evidence="1 2">SAG 2043</strain>
    </source>
</reference>
<sequence length="147" mass="16714">MASFMCGRTTLRFAIAGSGTRVNPHAGVQNVRNQEFRTYSPEVQRRKQALLEKLVGPKAQTMYKWIDGVLYLRSWDDGDMCPLEYVDSPPDLSNTSSEEVQRADELNKVGRYLEQLGDTLSPEVLCAAAELLRSKAHLRMRQSREQH</sequence>
<gene>
    <name evidence="1" type="ORF">WJX72_011141</name>
</gene>
<evidence type="ECO:0000313" key="1">
    <source>
        <dbReference type="EMBL" id="KAK9811847.1"/>
    </source>
</evidence>
<evidence type="ECO:0000313" key="2">
    <source>
        <dbReference type="Proteomes" id="UP001489004"/>
    </source>
</evidence>
<accession>A0AAW1PSQ4</accession>
<comment type="caution">
    <text evidence="1">The sequence shown here is derived from an EMBL/GenBank/DDBJ whole genome shotgun (WGS) entry which is preliminary data.</text>
</comment>
<organism evidence="1 2">
    <name type="scientific">[Myrmecia] bisecta</name>
    <dbReference type="NCBI Taxonomy" id="41462"/>
    <lineage>
        <taxon>Eukaryota</taxon>
        <taxon>Viridiplantae</taxon>
        <taxon>Chlorophyta</taxon>
        <taxon>core chlorophytes</taxon>
        <taxon>Trebouxiophyceae</taxon>
        <taxon>Trebouxiales</taxon>
        <taxon>Trebouxiaceae</taxon>
        <taxon>Myrmecia</taxon>
    </lineage>
</organism>